<dbReference type="InterPro" id="IPR001986">
    <property type="entry name" value="Enolpyruvate_Tfrase_dom"/>
</dbReference>
<evidence type="ECO:0000256" key="4">
    <source>
        <dbReference type="ARBA" id="ARBA00022490"/>
    </source>
</evidence>
<dbReference type="InterPro" id="IPR006264">
    <property type="entry name" value="EPSP_synthase"/>
</dbReference>
<dbReference type="PIRSF" id="PIRSF000505">
    <property type="entry name" value="EPSPS"/>
    <property type="match status" value="1"/>
</dbReference>
<dbReference type="NCBIfam" id="TIGR01356">
    <property type="entry name" value="aroA"/>
    <property type="match status" value="1"/>
</dbReference>
<dbReference type="InterPro" id="IPR013792">
    <property type="entry name" value="RNA3'P_cycl/enolpyr_Trfase_a/b"/>
</dbReference>
<evidence type="ECO:0000256" key="6">
    <source>
        <dbReference type="ARBA" id="ARBA00022679"/>
    </source>
</evidence>
<keyword evidence="7" id="KW-0057">Aromatic amino acid biosynthesis</keyword>
<comment type="pathway">
    <text evidence="1">Metabolic intermediate biosynthesis; chorismate biosynthesis; chorismate from D-erythrose 4-phosphate and phosphoenolpyruvate: step 6/7.</text>
</comment>
<evidence type="ECO:0000256" key="7">
    <source>
        <dbReference type="ARBA" id="ARBA00023141"/>
    </source>
</evidence>
<dbReference type="InterPro" id="IPR023193">
    <property type="entry name" value="EPSP_synthase_CS"/>
</dbReference>
<evidence type="ECO:0000256" key="5">
    <source>
        <dbReference type="ARBA" id="ARBA00022605"/>
    </source>
</evidence>
<proteinExistence type="inferred from homology"/>
<sequence length="428" mass="45493">VKTYVPGDKSISQRVLILAALASGESRLRGLLHGGDVEATAQALRLLGVALPRIPSDGSELCITGLGSDGLKSPVQDLDLGNSGTGTRLLLGVLAGSQIEATLVGDVSLRSRPMRRVCNPLRAMGAHLEHLCEEGCIPIRVDRSGPLRSIDWMSPVPSAQVKSSILLAGLVGRTKVVVTEPRQSRDHTERLFAEIGVPTSIRNIPSGHRVELTNPPDIITPLDFSVPGDVSSAAFVLAFAALGGAGVSVTIDNVSLNRTRTGFLDVFSRMGIDLTIEETGSENTCEPRGLITANPSELHGTVVDAEEIPAVIDELPIIAVMGACSEGRTSIRGAGELRLKESDRIHSLVHNLQTLGVEVVEHEDGLEIEGTTRPLKGRIRAFGDHRIAMAFGVLAKLKGTHIEIDDPTLSDISFPGFWGLLDKLTQTA</sequence>
<evidence type="ECO:0000256" key="1">
    <source>
        <dbReference type="ARBA" id="ARBA00004811"/>
    </source>
</evidence>
<organism evidence="10">
    <name type="scientific">marine metagenome</name>
    <dbReference type="NCBI Taxonomy" id="408172"/>
    <lineage>
        <taxon>unclassified sequences</taxon>
        <taxon>metagenomes</taxon>
        <taxon>ecological metagenomes</taxon>
    </lineage>
</organism>
<evidence type="ECO:0000256" key="8">
    <source>
        <dbReference type="ARBA" id="ARBA00044633"/>
    </source>
</evidence>
<dbReference type="GO" id="GO:0003866">
    <property type="term" value="F:3-phosphoshikimate 1-carboxyvinyltransferase activity"/>
    <property type="evidence" value="ECO:0007669"/>
    <property type="project" value="UniProtKB-EC"/>
</dbReference>
<evidence type="ECO:0000256" key="2">
    <source>
        <dbReference type="ARBA" id="ARBA00009948"/>
    </source>
</evidence>
<comment type="catalytic activity">
    <reaction evidence="8">
        <text>3-phosphoshikimate + phosphoenolpyruvate = 5-O-(1-carboxyvinyl)-3-phosphoshikimate + phosphate</text>
        <dbReference type="Rhea" id="RHEA:21256"/>
        <dbReference type="ChEBI" id="CHEBI:43474"/>
        <dbReference type="ChEBI" id="CHEBI:57701"/>
        <dbReference type="ChEBI" id="CHEBI:58702"/>
        <dbReference type="ChEBI" id="CHEBI:145989"/>
        <dbReference type="EC" id="2.5.1.19"/>
    </reaction>
    <physiologicalReaction direction="left-to-right" evidence="8">
        <dbReference type="Rhea" id="RHEA:21257"/>
    </physiologicalReaction>
</comment>
<dbReference type="SUPFAM" id="SSF55205">
    <property type="entry name" value="EPT/RTPC-like"/>
    <property type="match status" value="1"/>
</dbReference>
<dbReference type="GO" id="GO:0008652">
    <property type="term" value="P:amino acid biosynthetic process"/>
    <property type="evidence" value="ECO:0007669"/>
    <property type="project" value="UniProtKB-KW"/>
</dbReference>
<feature type="domain" description="Enolpyruvate transferase" evidence="9">
    <location>
        <begin position="5"/>
        <end position="419"/>
    </location>
</feature>
<keyword evidence="4" id="KW-0963">Cytoplasm</keyword>
<dbReference type="EMBL" id="UINC01001199">
    <property type="protein sequence ID" value="SUZ74082.1"/>
    <property type="molecule type" value="Genomic_DNA"/>
</dbReference>
<dbReference type="GO" id="GO:0009423">
    <property type="term" value="P:chorismate biosynthetic process"/>
    <property type="evidence" value="ECO:0007669"/>
    <property type="project" value="UniProtKB-UniPathway"/>
</dbReference>
<dbReference type="FunFam" id="3.65.10.10:FF:000005">
    <property type="entry name" value="3-phosphoshikimate 1-carboxyvinyltransferase"/>
    <property type="match status" value="1"/>
</dbReference>
<dbReference type="Pfam" id="PF00275">
    <property type="entry name" value="EPSP_synthase"/>
    <property type="match status" value="1"/>
</dbReference>
<keyword evidence="5" id="KW-0028">Amino-acid biosynthesis</keyword>
<keyword evidence="6" id="KW-0808">Transferase</keyword>
<dbReference type="UniPathway" id="UPA00053">
    <property type="reaction ID" value="UER00089"/>
</dbReference>
<feature type="non-terminal residue" evidence="10">
    <location>
        <position position="1"/>
    </location>
</feature>
<dbReference type="HAMAP" id="MF_00210">
    <property type="entry name" value="EPSP_synth"/>
    <property type="match status" value="1"/>
</dbReference>
<evidence type="ECO:0000256" key="3">
    <source>
        <dbReference type="ARBA" id="ARBA00012450"/>
    </source>
</evidence>
<gene>
    <name evidence="10" type="ORF">METZ01_LOCUS26936</name>
</gene>
<protein>
    <recommendedName>
        <fullName evidence="3">3-phosphoshikimate 1-carboxyvinyltransferase</fullName>
        <ecNumber evidence="3">2.5.1.19</ecNumber>
    </recommendedName>
</protein>
<dbReference type="PROSITE" id="PS00104">
    <property type="entry name" value="EPSP_SYNTHASE_1"/>
    <property type="match status" value="1"/>
</dbReference>
<reference evidence="10" key="1">
    <citation type="submission" date="2018-05" db="EMBL/GenBank/DDBJ databases">
        <authorList>
            <person name="Lanie J.A."/>
            <person name="Ng W.-L."/>
            <person name="Kazmierczak K.M."/>
            <person name="Andrzejewski T.M."/>
            <person name="Davidsen T.M."/>
            <person name="Wayne K.J."/>
            <person name="Tettelin H."/>
            <person name="Glass J.I."/>
            <person name="Rusch D."/>
            <person name="Podicherti R."/>
            <person name="Tsui H.-C.T."/>
            <person name="Winkler M.E."/>
        </authorList>
    </citation>
    <scope>NUCLEOTIDE SEQUENCE</scope>
</reference>
<dbReference type="Gene3D" id="3.65.10.10">
    <property type="entry name" value="Enolpyruvate transferase domain"/>
    <property type="match status" value="2"/>
</dbReference>
<dbReference type="GO" id="GO:0009073">
    <property type="term" value="P:aromatic amino acid family biosynthetic process"/>
    <property type="evidence" value="ECO:0007669"/>
    <property type="project" value="UniProtKB-KW"/>
</dbReference>
<accession>A0A381Q437</accession>
<dbReference type="PROSITE" id="PS00885">
    <property type="entry name" value="EPSP_SYNTHASE_2"/>
    <property type="match status" value="1"/>
</dbReference>
<name>A0A381Q437_9ZZZZ</name>
<evidence type="ECO:0000259" key="9">
    <source>
        <dbReference type="Pfam" id="PF00275"/>
    </source>
</evidence>
<evidence type="ECO:0000313" key="10">
    <source>
        <dbReference type="EMBL" id="SUZ74082.1"/>
    </source>
</evidence>
<dbReference type="PANTHER" id="PTHR21090">
    <property type="entry name" value="AROM/DEHYDROQUINATE SYNTHASE"/>
    <property type="match status" value="1"/>
</dbReference>
<dbReference type="CDD" id="cd01556">
    <property type="entry name" value="EPSP_synthase"/>
    <property type="match status" value="1"/>
</dbReference>
<dbReference type="InterPro" id="IPR036968">
    <property type="entry name" value="Enolpyruvate_Tfrase_sf"/>
</dbReference>
<comment type="similarity">
    <text evidence="2">Belongs to the EPSP synthase family.</text>
</comment>
<dbReference type="PANTHER" id="PTHR21090:SF5">
    <property type="entry name" value="PENTAFUNCTIONAL AROM POLYPEPTIDE"/>
    <property type="match status" value="1"/>
</dbReference>
<dbReference type="AlphaFoldDB" id="A0A381Q437"/>
<dbReference type="EC" id="2.5.1.19" evidence="3"/>